<dbReference type="GO" id="GO:0016020">
    <property type="term" value="C:membrane"/>
    <property type="evidence" value="ECO:0007669"/>
    <property type="project" value="InterPro"/>
</dbReference>
<accession>A0A0B1T3K9</accession>
<dbReference type="InterPro" id="IPR008972">
    <property type="entry name" value="Cupredoxin"/>
</dbReference>
<sequence length="167" mass="18500">MNMWWRCAAHLLICGFSATSTGSARGLENRYGGLCASHQLKMVIHVTDKNGDISSHIHRVHRKPTTTTTTTTEAPSDPRWPSDPLWGEFFEKVGRGENPIWPTVTRGERVPLDAGNKRHEYEALSLGDEVEFQIHEIGDVESLFSSGPSRSSTTMALLLLATVLLTL</sequence>
<keyword evidence="5" id="KW-1185">Reference proteome</keyword>
<evidence type="ECO:0000313" key="4">
    <source>
        <dbReference type="EMBL" id="KHJ90716.1"/>
    </source>
</evidence>
<name>A0A0B1T3K9_OESDE</name>
<dbReference type="Gene3D" id="2.60.40.420">
    <property type="entry name" value="Cupredoxins - blue copper proteins"/>
    <property type="match status" value="1"/>
</dbReference>
<gene>
    <name evidence="4" type="ORF">OESDEN_09432</name>
</gene>
<feature type="domain" description="Ephrin RBD" evidence="3">
    <location>
        <begin position="1"/>
        <end position="46"/>
    </location>
</feature>
<dbReference type="Proteomes" id="UP000053660">
    <property type="component" value="Unassembled WGS sequence"/>
</dbReference>
<dbReference type="PROSITE" id="PS51551">
    <property type="entry name" value="EPHRIN_RBD_2"/>
    <property type="match status" value="1"/>
</dbReference>
<organism evidence="4 5">
    <name type="scientific">Oesophagostomum dentatum</name>
    <name type="common">Nodular worm</name>
    <dbReference type="NCBI Taxonomy" id="61180"/>
    <lineage>
        <taxon>Eukaryota</taxon>
        <taxon>Metazoa</taxon>
        <taxon>Ecdysozoa</taxon>
        <taxon>Nematoda</taxon>
        <taxon>Chromadorea</taxon>
        <taxon>Rhabditida</taxon>
        <taxon>Rhabditina</taxon>
        <taxon>Rhabditomorpha</taxon>
        <taxon>Strongyloidea</taxon>
        <taxon>Strongylidae</taxon>
        <taxon>Oesophagostomum</taxon>
    </lineage>
</organism>
<reference evidence="4 5" key="1">
    <citation type="submission" date="2014-03" db="EMBL/GenBank/DDBJ databases">
        <title>Draft genome of the hookworm Oesophagostomum dentatum.</title>
        <authorList>
            <person name="Mitreva M."/>
        </authorList>
    </citation>
    <scope>NUCLEOTIDE SEQUENCE [LARGE SCALE GENOMIC DNA]</scope>
    <source>
        <strain evidence="4 5">OD-Hann</strain>
    </source>
</reference>
<keyword evidence="2" id="KW-0732">Signal</keyword>
<evidence type="ECO:0000259" key="3">
    <source>
        <dbReference type="PROSITE" id="PS51551"/>
    </source>
</evidence>
<protein>
    <recommendedName>
        <fullName evidence="3">Ephrin RBD domain-containing protein</fullName>
    </recommendedName>
</protein>
<feature type="signal peptide" evidence="2">
    <location>
        <begin position="1"/>
        <end position="26"/>
    </location>
</feature>
<comment type="similarity">
    <text evidence="1">Belongs to the ephrin family.</text>
</comment>
<dbReference type="AlphaFoldDB" id="A0A0B1T3K9"/>
<feature type="chain" id="PRO_5002081878" description="Ephrin RBD domain-containing protein" evidence="2">
    <location>
        <begin position="27"/>
        <end position="167"/>
    </location>
</feature>
<dbReference type="InterPro" id="IPR001799">
    <property type="entry name" value="Ephrin_RBD"/>
</dbReference>
<evidence type="ECO:0000256" key="2">
    <source>
        <dbReference type="SAM" id="SignalP"/>
    </source>
</evidence>
<evidence type="ECO:0000256" key="1">
    <source>
        <dbReference type="PROSITE-ProRule" id="PRU00884"/>
    </source>
</evidence>
<evidence type="ECO:0000313" key="5">
    <source>
        <dbReference type="Proteomes" id="UP000053660"/>
    </source>
</evidence>
<comment type="caution">
    <text evidence="1">Lacks conserved residue(s) required for the propagation of feature annotation.</text>
</comment>
<dbReference type="OrthoDB" id="6250301at2759"/>
<proteinExistence type="inferred from homology"/>
<dbReference type="EMBL" id="KN552731">
    <property type="protein sequence ID" value="KHJ90716.1"/>
    <property type="molecule type" value="Genomic_DNA"/>
</dbReference>